<organism evidence="1 2">
    <name type="scientific">Rhodonia placenta</name>
    <dbReference type="NCBI Taxonomy" id="104341"/>
    <lineage>
        <taxon>Eukaryota</taxon>
        <taxon>Fungi</taxon>
        <taxon>Dikarya</taxon>
        <taxon>Basidiomycota</taxon>
        <taxon>Agaricomycotina</taxon>
        <taxon>Agaricomycetes</taxon>
        <taxon>Polyporales</taxon>
        <taxon>Adustoporiaceae</taxon>
        <taxon>Rhodonia</taxon>
    </lineage>
</organism>
<reference evidence="1" key="2">
    <citation type="journal article" name="Front. Microbiol.">
        <title>Degradative Capacity of Two Strains of Rhodonia placenta: From Phenotype to Genotype.</title>
        <authorList>
            <person name="Kolle M."/>
            <person name="Horta M.A.C."/>
            <person name="Nowrousian M."/>
            <person name="Ohm R.A."/>
            <person name="Benz J.P."/>
            <person name="Pilgard A."/>
        </authorList>
    </citation>
    <scope>NUCLEOTIDE SEQUENCE</scope>
    <source>
        <strain evidence="1">FPRL280</strain>
    </source>
</reference>
<protein>
    <submittedName>
        <fullName evidence="1">Uncharacterized protein</fullName>
    </submittedName>
</protein>
<proteinExistence type="predicted"/>
<comment type="caution">
    <text evidence="1">The sequence shown here is derived from an EMBL/GenBank/DDBJ whole genome shotgun (WGS) entry which is preliminary data.</text>
</comment>
<dbReference type="EMBL" id="JADOXO010000474">
    <property type="protein sequence ID" value="KAF9803883.1"/>
    <property type="molecule type" value="Genomic_DNA"/>
</dbReference>
<dbReference type="Proteomes" id="UP000639403">
    <property type="component" value="Unassembled WGS sequence"/>
</dbReference>
<evidence type="ECO:0000313" key="1">
    <source>
        <dbReference type="EMBL" id="KAF9803883.1"/>
    </source>
</evidence>
<accession>A0A8H7NUB3</accession>
<evidence type="ECO:0000313" key="2">
    <source>
        <dbReference type="Proteomes" id="UP000639403"/>
    </source>
</evidence>
<gene>
    <name evidence="1" type="ORF">IEO21_09543</name>
</gene>
<reference evidence="1" key="1">
    <citation type="submission" date="2020-11" db="EMBL/GenBank/DDBJ databases">
        <authorList>
            <person name="Koelle M."/>
            <person name="Horta M.A.C."/>
            <person name="Nowrousian M."/>
            <person name="Ohm R.A."/>
            <person name="Benz P."/>
            <person name="Pilgard A."/>
        </authorList>
    </citation>
    <scope>NUCLEOTIDE SEQUENCE</scope>
    <source>
        <strain evidence="1">FPRL280</strain>
    </source>
</reference>
<name>A0A8H7NUB3_9APHY</name>
<dbReference type="AlphaFoldDB" id="A0A8H7NUB3"/>
<sequence length="128" mass="14558">MPVCLLLWTSTFNRFDGPTNLDSVGINGPASYSSVPANIHGEKVFLVKLQIGLSPDAMDVMIYDRQRSFGEVYFAKNEDAQLFADMKAEMRGPRGGYKGVKMYRYAKRVGDWKLNLCLDREPLTEIKW</sequence>